<organism evidence="5 6">
    <name type="scientific">Bittarella massiliensis</name>
    <name type="common">ex Durand et al. 2017</name>
    <dbReference type="NCBI Taxonomy" id="1720313"/>
    <lineage>
        <taxon>Bacteria</taxon>
        <taxon>Bacillati</taxon>
        <taxon>Bacillota</taxon>
        <taxon>Clostridia</taxon>
        <taxon>Eubacteriales</taxon>
        <taxon>Oscillospiraceae</taxon>
        <taxon>Bittarella (ex Durand et al. 2017)</taxon>
    </lineage>
</organism>
<dbReference type="AlphaFoldDB" id="A0AAQ1RW80"/>
<dbReference type="Proteomes" id="UP000184089">
    <property type="component" value="Unassembled WGS sequence"/>
</dbReference>
<feature type="domain" description="Calcineurin-like phosphoesterase" evidence="3">
    <location>
        <begin position="49"/>
        <end position="210"/>
    </location>
</feature>
<keyword evidence="1" id="KW-0479">Metal-binding</keyword>
<dbReference type="GO" id="GO:0016020">
    <property type="term" value="C:membrane"/>
    <property type="evidence" value="ECO:0007669"/>
    <property type="project" value="GOC"/>
</dbReference>
<accession>A0AAQ1RW80</accession>
<dbReference type="Gene3D" id="3.60.21.10">
    <property type="match status" value="1"/>
</dbReference>
<protein>
    <submittedName>
        <fullName evidence="4">Metallophosphoesterase</fullName>
    </submittedName>
</protein>
<dbReference type="EMBL" id="WWVX01000001">
    <property type="protein sequence ID" value="MZL68198.1"/>
    <property type="molecule type" value="Genomic_DNA"/>
</dbReference>
<evidence type="ECO:0000259" key="3">
    <source>
        <dbReference type="Pfam" id="PF00149"/>
    </source>
</evidence>
<dbReference type="InterPro" id="IPR051158">
    <property type="entry name" value="Metallophosphoesterase_sf"/>
</dbReference>
<dbReference type="GO" id="GO:0008758">
    <property type="term" value="F:UDP-2,3-diacylglucosamine hydrolase activity"/>
    <property type="evidence" value="ECO:0007669"/>
    <property type="project" value="TreeGrafter"/>
</dbReference>
<name>A0AAQ1RW80_9FIRM</name>
<proteinExistence type="predicted"/>
<dbReference type="SUPFAM" id="SSF56300">
    <property type="entry name" value="Metallo-dependent phosphatases"/>
    <property type="match status" value="1"/>
</dbReference>
<dbReference type="Proteomes" id="UP000474718">
    <property type="component" value="Unassembled WGS sequence"/>
</dbReference>
<reference evidence="6" key="2">
    <citation type="submission" date="2016-11" db="EMBL/GenBank/DDBJ databases">
        <authorList>
            <person name="Jaros S."/>
            <person name="Januszkiewicz K."/>
            <person name="Wedrychowicz H."/>
        </authorList>
    </citation>
    <scope>NUCLEOTIDE SEQUENCE [LARGE SCALE GENOMIC DNA]</scope>
    <source>
        <strain evidence="6">DSM 4029</strain>
    </source>
</reference>
<reference evidence="4 7" key="3">
    <citation type="journal article" date="2019" name="Nat. Med.">
        <title>A library of human gut bacterial isolates paired with longitudinal multiomics data enables mechanistic microbiome research.</title>
        <authorList>
            <person name="Poyet M."/>
            <person name="Groussin M."/>
            <person name="Gibbons S.M."/>
            <person name="Avila-Pacheco J."/>
            <person name="Jiang X."/>
            <person name="Kearney S.M."/>
            <person name="Perrotta A.R."/>
            <person name="Berdy B."/>
            <person name="Zhao S."/>
            <person name="Lieberman T.D."/>
            <person name="Swanson P.K."/>
            <person name="Smith M."/>
            <person name="Roesemann S."/>
            <person name="Alexander J.E."/>
            <person name="Rich S.A."/>
            <person name="Livny J."/>
            <person name="Vlamakis H."/>
            <person name="Clish C."/>
            <person name="Bullock K."/>
            <person name="Deik A."/>
            <person name="Scott J."/>
            <person name="Pierce K.A."/>
            <person name="Xavier R.J."/>
            <person name="Alm E.J."/>
        </authorList>
    </citation>
    <scope>NUCLEOTIDE SEQUENCE [LARGE SCALE GENOMIC DNA]</scope>
    <source>
        <strain evidence="4 7">BIOML-A2</strain>
    </source>
</reference>
<comment type="caution">
    <text evidence="5">The sequence shown here is derived from an EMBL/GenBank/DDBJ whole genome shotgun (WGS) entry which is preliminary data.</text>
</comment>
<dbReference type="GO" id="GO:0046872">
    <property type="term" value="F:metal ion binding"/>
    <property type="evidence" value="ECO:0007669"/>
    <property type="project" value="UniProtKB-KW"/>
</dbReference>
<dbReference type="PROSITE" id="PS51257">
    <property type="entry name" value="PROKAR_LIPOPROTEIN"/>
    <property type="match status" value="1"/>
</dbReference>
<keyword evidence="7" id="KW-1185">Reference proteome</keyword>
<evidence type="ECO:0000256" key="1">
    <source>
        <dbReference type="ARBA" id="ARBA00022723"/>
    </source>
</evidence>
<evidence type="ECO:0000256" key="2">
    <source>
        <dbReference type="ARBA" id="ARBA00022801"/>
    </source>
</evidence>
<reference evidence="5" key="1">
    <citation type="submission" date="2016-11" db="EMBL/GenBank/DDBJ databases">
        <authorList>
            <person name="Varghese N."/>
            <person name="Submissions S."/>
        </authorList>
    </citation>
    <scope>NUCLEOTIDE SEQUENCE</scope>
    <source>
        <strain evidence="5">DSM 4029</strain>
    </source>
</reference>
<sequence length="277" mass="29505">MFRHWKGLLAAGLAALVGGTACWARFGETSRLVLRREEVALPAAARPFTIALFSDTHLGRYGDARSLRRVAALIGDQQPDLVVFAGDFFDAYRRDQELLDLDELAAILAEIEAPFGKYAVWGNHDRGGGAHRVYGELMERGGFTLLQNQAVALPDLGLVLGGLDDALLGRPDFSLSLEGEGLRVLVAHEPGPAAEQVPGAHLILSGHTHGGQLGLPLVRDLLLPPGSGSYAKGSYPLGEERSLQVTSGVGVTKVPARLFDPPEVVLLQIVPGQKSPS</sequence>
<evidence type="ECO:0000313" key="7">
    <source>
        <dbReference type="Proteomes" id="UP000474718"/>
    </source>
</evidence>
<dbReference type="EMBL" id="FQVY01000002">
    <property type="protein sequence ID" value="SHG20558.1"/>
    <property type="molecule type" value="Genomic_DNA"/>
</dbReference>
<dbReference type="InterPro" id="IPR004843">
    <property type="entry name" value="Calcineurin-like_PHP"/>
</dbReference>
<dbReference type="RefSeq" id="WP_052537693.1">
    <property type="nucleotide sequence ID" value="NZ_FQVY01000002.1"/>
</dbReference>
<dbReference type="CDD" id="cd07385">
    <property type="entry name" value="MPP_YkuE_C"/>
    <property type="match status" value="1"/>
</dbReference>
<dbReference type="InterPro" id="IPR029052">
    <property type="entry name" value="Metallo-depent_PP-like"/>
</dbReference>
<gene>
    <name evidence="4" type="ORF">GT747_00215</name>
    <name evidence="5" type="ORF">SAMN05444424_1868</name>
</gene>
<evidence type="ECO:0000313" key="5">
    <source>
        <dbReference type="EMBL" id="SHG20558.1"/>
    </source>
</evidence>
<keyword evidence="2" id="KW-0378">Hydrolase</keyword>
<dbReference type="GO" id="GO:0009245">
    <property type="term" value="P:lipid A biosynthetic process"/>
    <property type="evidence" value="ECO:0007669"/>
    <property type="project" value="TreeGrafter"/>
</dbReference>
<dbReference type="PANTHER" id="PTHR31302">
    <property type="entry name" value="TRANSMEMBRANE PROTEIN WITH METALLOPHOSPHOESTERASE DOMAIN-RELATED"/>
    <property type="match status" value="1"/>
</dbReference>
<evidence type="ECO:0000313" key="6">
    <source>
        <dbReference type="Proteomes" id="UP000184089"/>
    </source>
</evidence>
<dbReference type="Pfam" id="PF00149">
    <property type="entry name" value="Metallophos"/>
    <property type="match status" value="1"/>
</dbReference>
<evidence type="ECO:0000313" key="4">
    <source>
        <dbReference type="EMBL" id="MZL68198.1"/>
    </source>
</evidence>
<dbReference type="PANTHER" id="PTHR31302:SF31">
    <property type="entry name" value="PHOSPHODIESTERASE YAEI"/>
    <property type="match status" value="1"/>
</dbReference>